<comment type="caution">
    <text evidence="3">The sequence shown here is derived from an EMBL/GenBank/DDBJ whole genome shotgun (WGS) entry which is preliminary data.</text>
</comment>
<evidence type="ECO:0000313" key="3">
    <source>
        <dbReference type="EMBL" id="MBA2882373.1"/>
    </source>
</evidence>
<keyword evidence="1" id="KW-0378">Hydrolase</keyword>
<gene>
    <name evidence="3" type="ORF">HNR65_002720</name>
</gene>
<organism evidence="3 4">
    <name type="scientific">Desulfosalsimonas propionicica</name>
    <dbReference type="NCBI Taxonomy" id="332175"/>
    <lineage>
        <taxon>Bacteria</taxon>
        <taxon>Pseudomonadati</taxon>
        <taxon>Thermodesulfobacteriota</taxon>
        <taxon>Desulfobacteria</taxon>
        <taxon>Desulfobacterales</taxon>
        <taxon>Desulfosalsimonadaceae</taxon>
        <taxon>Desulfosalsimonas</taxon>
    </lineage>
</organism>
<dbReference type="RefSeq" id="WP_181552011.1">
    <property type="nucleotide sequence ID" value="NZ_JACDUS010000009.1"/>
</dbReference>
<evidence type="ECO:0000256" key="1">
    <source>
        <dbReference type="ARBA" id="ARBA00022801"/>
    </source>
</evidence>
<dbReference type="SUPFAM" id="SSF56601">
    <property type="entry name" value="beta-lactamase/transpeptidase-like"/>
    <property type="match status" value="1"/>
</dbReference>
<feature type="domain" description="Beta-lactamase-related" evidence="2">
    <location>
        <begin position="4"/>
        <end position="333"/>
    </location>
</feature>
<reference evidence="3 4" key="1">
    <citation type="submission" date="2020-07" db="EMBL/GenBank/DDBJ databases">
        <title>Genomic Encyclopedia of Type Strains, Phase IV (KMG-IV): sequencing the most valuable type-strain genomes for metagenomic binning, comparative biology and taxonomic classification.</title>
        <authorList>
            <person name="Goeker M."/>
        </authorList>
    </citation>
    <scope>NUCLEOTIDE SEQUENCE [LARGE SCALE GENOMIC DNA]</scope>
    <source>
        <strain evidence="3 4">DSM 17721</strain>
    </source>
</reference>
<dbReference type="InterPro" id="IPR050789">
    <property type="entry name" value="Diverse_Enzym_Activities"/>
</dbReference>
<name>A0A7W0CAW3_9BACT</name>
<dbReference type="InterPro" id="IPR012338">
    <property type="entry name" value="Beta-lactam/transpept-like"/>
</dbReference>
<dbReference type="Proteomes" id="UP000525298">
    <property type="component" value="Unassembled WGS sequence"/>
</dbReference>
<dbReference type="AlphaFoldDB" id="A0A7W0CAW3"/>
<dbReference type="EMBL" id="JACDUS010000009">
    <property type="protein sequence ID" value="MBA2882373.1"/>
    <property type="molecule type" value="Genomic_DNA"/>
</dbReference>
<dbReference type="PANTHER" id="PTHR43283:SF11">
    <property type="entry name" value="BETA-LACTAMASE-RELATED DOMAIN-CONTAINING PROTEIN"/>
    <property type="match status" value="1"/>
</dbReference>
<sequence>MKQVDTLMQEALDTGVFPGAVALAARKNKIVYHKAFGCLDHFKNKVVHQDTVYDLASLTKPLATAAAAMHLADRGKLDLNAPLGRLLPELEGSEKAGLCVEHLLCHNAGLPAWRPYFRELNSLPADQRKKRLHQLLAKELLICLPGRKTLYSDVGFMLLQWVVERTAGTSLDGYVSKHLYLPLNISDLFFLPNRLQNSSVPADREFAASGVDENNRAVYGRVNDENARTMGGVAGHAGLFGTAGAVFDFLCHLLEIRSGTAEKGLFSRAAVERFLTIPPGAGRTPGFDVPEKQNSSSGRFFPRGTSVGHLGYTGTSFWVEMRREIMLILLSNRICTDPESRKIRDFRPRFHDAVMNCLKA</sequence>
<dbReference type="PANTHER" id="PTHR43283">
    <property type="entry name" value="BETA-LACTAMASE-RELATED"/>
    <property type="match status" value="1"/>
</dbReference>
<protein>
    <submittedName>
        <fullName evidence="3">CubicO group peptidase (Beta-lactamase class C family)</fullName>
    </submittedName>
</protein>
<dbReference type="GO" id="GO:0016787">
    <property type="term" value="F:hydrolase activity"/>
    <property type="evidence" value="ECO:0007669"/>
    <property type="project" value="UniProtKB-KW"/>
</dbReference>
<dbReference type="InterPro" id="IPR001466">
    <property type="entry name" value="Beta-lactam-related"/>
</dbReference>
<dbReference type="Gene3D" id="3.40.710.10">
    <property type="entry name" value="DD-peptidase/beta-lactamase superfamily"/>
    <property type="match status" value="1"/>
</dbReference>
<keyword evidence="4" id="KW-1185">Reference proteome</keyword>
<dbReference type="Pfam" id="PF00144">
    <property type="entry name" value="Beta-lactamase"/>
    <property type="match status" value="1"/>
</dbReference>
<evidence type="ECO:0000313" key="4">
    <source>
        <dbReference type="Proteomes" id="UP000525298"/>
    </source>
</evidence>
<proteinExistence type="predicted"/>
<evidence type="ECO:0000259" key="2">
    <source>
        <dbReference type="Pfam" id="PF00144"/>
    </source>
</evidence>
<accession>A0A7W0CAW3</accession>